<reference evidence="1 2" key="1">
    <citation type="submission" date="2020-08" db="EMBL/GenBank/DDBJ databases">
        <title>Genomic Encyclopedia of Archaeal and Bacterial Type Strains, Phase II (KMG-II): from individual species to whole genera.</title>
        <authorList>
            <person name="Goeker M."/>
        </authorList>
    </citation>
    <scope>NUCLEOTIDE SEQUENCE [LARGE SCALE GENOMIC DNA]</scope>
    <source>
        <strain evidence="1 2">DSM 43850</strain>
    </source>
</reference>
<evidence type="ECO:0000313" key="2">
    <source>
        <dbReference type="Proteomes" id="UP000517916"/>
    </source>
</evidence>
<dbReference type="RefSeq" id="WP_025358032.1">
    <property type="nucleotide sequence ID" value="NZ_BAAABQ010000007.1"/>
</dbReference>
<sequence length="107" mass="11675">MVRMDRFRCPSCEWRVDVAAGRLVPHKDGERFCPGSGRVVSAEAFGPVLAVIPMGQAPCTACGRHIEVMTLHQTVRALWPCGDSFANPSTESDDIPALRRHVASLTD</sequence>
<accession>A0ABR6BBW0</accession>
<gene>
    <name evidence="1" type="ORF">BC739_001555</name>
</gene>
<protein>
    <submittedName>
        <fullName evidence="1">Uncharacterized protein</fullName>
    </submittedName>
</protein>
<comment type="caution">
    <text evidence="1">The sequence shown here is derived from an EMBL/GenBank/DDBJ whole genome shotgun (WGS) entry which is preliminary data.</text>
</comment>
<dbReference type="Proteomes" id="UP000517916">
    <property type="component" value="Unassembled WGS sequence"/>
</dbReference>
<keyword evidence="2" id="KW-1185">Reference proteome</keyword>
<organism evidence="1 2">
    <name type="scientific">Kutzneria viridogrisea</name>
    <dbReference type="NCBI Taxonomy" id="47990"/>
    <lineage>
        <taxon>Bacteria</taxon>
        <taxon>Bacillati</taxon>
        <taxon>Actinomycetota</taxon>
        <taxon>Actinomycetes</taxon>
        <taxon>Pseudonocardiales</taxon>
        <taxon>Pseudonocardiaceae</taxon>
        <taxon>Kutzneria</taxon>
    </lineage>
</organism>
<dbReference type="EMBL" id="JACJID010000001">
    <property type="protein sequence ID" value="MBA8924358.1"/>
    <property type="molecule type" value="Genomic_DNA"/>
</dbReference>
<proteinExistence type="predicted"/>
<name>A0ABR6BBW0_9PSEU</name>
<evidence type="ECO:0000313" key="1">
    <source>
        <dbReference type="EMBL" id="MBA8924358.1"/>
    </source>
</evidence>